<gene>
    <name evidence="5" type="ORF">GCM10017786_20720</name>
</gene>
<evidence type="ECO:0000256" key="2">
    <source>
        <dbReference type="ARBA" id="ARBA00023157"/>
    </source>
</evidence>
<dbReference type="Proteomes" id="UP000605897">
    <property type="component" value="Unassembled WGS sequence"/>
</dbReference>
<evidence type="ECO:0000313" key="5">
    <source>
        <dbReference type="EMBL" id="GHE88576.1"/>
    </source>
</evidence>
<dbReference type="Pfam" id="PF08310">
    <property type="entry name" value="LGFP"/>
    <property type="match status" value="6"/>
</dbReference>
<dbReference type="RefSeq" id="WP_191244293.1">
    <property type="nucleotide sequence ID" value="NZ_BNAU01000002.1"/>
</dbReference>
<dbReference type="Gene3D" id="2.40.10.10">
    <property type="entry name" value="Trypsin-like serine proteases"/>
    <property type="match status" value="1"/>
</dbReference>
<sequence>MRTFSRRRLRLGAALAPLMAGVLLAAPAANAAGGSTTAYPFLVKVTSSSGACSGVLTAPQWVLTSSACFPDTTGAGAPAHATTAIIGRTNLSGTSGHVVDIASVLPQAGRPLVLARLAQPVTDIDPIPIATTAPQAGETLQLAGYGRTATEWVPNQPHTATVAVEAAGTTTFTATSSVGPTTCKGDSGGPAYRDAGGQRELVGLNHTSWQGGCLGETETRTGATETRVDDLHDTLVAQMTSAIVARYLGLGGASSALGAAVGDEYTVAGGMGQNYEHGAIYYSTATGAHYVQGPILTDYLELGGPAALGFPTTDENITPDGVGRYNHFNLTSGASIYWTPTTGAHEIQGAIRDKWAALGWETGLGYPTTDETATPDGVGRYNDFSLPDGASIYWSPNTPASEIQGQIRTKWLQLGGAPTIGYPTIDETATPDGIGRYNHFNHPDGASIYWSPSSGAHEIQGGIRTKWAELGWETGPGYPTTDETTPPDGVGRYNHFTNHTSIYWSPATGPHAVAGTIRDTWASLGWERSRLGYPSSDEYSIPGGRRSDFQHGYITWASVNNTTQVIYT</sequence>
<dbReference type="InterPro" id="IPR013207">
    <property type="entry name" value="LGFP"/>
</dbReference>
<evidence type="ECO:0000256" key="3">
    <source>
        <dbReference type="SAM" id="SignalP"/>
    </source>
</evidence>
<evidence type="ECO:0000256" key="1">
    <source>
        <dbReference type="ARBA" id="ARBA00007664"/>
    </source>
</evidence>
<dbReference type="PRINTS" id="PR00722">
    <property type="entry name" value="CHYMOTRYPSIN"/>
</dbReference>
<reference evidence="6" key="1">
    <citation type="journal article" date="2019" name="Int. J. Syst. Evol. Microbiol.">
        <title>The Global Catalogue of Microorganisms (GCM) 10K type strain sequencing project: providing services to taxonomists for standard genome sequencing and annotation.</title>
        <authorList>
            <consortium name="The Broad Institute Genomics Platform"/>
            <consortium name="The Broad Institute Genome Sequencing Center for Infectious Disease"/>
            <person name="Wu L."/>
            <person name="Ma J."/>
        </authorList>
    </citation>
    <scope>NUCLEOTIDE SEQUENCE [LARGE SCALE GENOMIC DNA]</scope>
    <source>
        <strain evidence="6">CGMCC 4.7677</strain>
    </source>
</reference>
<dbReference type="SMART" id="SM00020">
    <property type="entry name" value="Tryp_SPc"/>
    <property type="match status" value="1"/>
</dbReference>
<dbReference type="InterPro" id="IPR050430">
    <property type="entry name" value="Peptidase_S1"/>
</dbReference>
<evidence type="ECO:0000259" key="4">
    <source>
        <dbReference type="PROSITE" id="PS50240"/>
    </source>
</evidence>
<comment type="similarity">
    <text evidence="1">Belongs to the peptidase S1 family.</text>
</comment>
<feature type="domain" description="Peptidase S1" evidence="4">
    <location>
        <begin position="31"/>
        <end position="240"/>
    </location>
</feature>
<name>A0ABQ3IN68_9PSEU</name>
<keyword evidence="6" id="KW-1185">Reference proteome</keyword>
<dbReference type="InterPro" id="IPR009003">
    <property type="entry name" value="Peptidase_S1_PA"/>
</dbReference>
<dbReference type="InterPro" id="IPR043504">
    <property type="entry name" value="Peptidase_S1_PA_chymotrypsin"/>
</dbReference>
<dbReference type="PROSITE" id="PS51318">
    <property type="entry name" value="TAT"/>
    <property type="match status" value="1"/>
</dbReference>
<protein>
    <recommendedName>
        <fullName evidence="4">Peptidase S1 domain-containing protein</fullName>
    </recommendedName>
</protein>
<keyword evidence="3" id="KW-0732">Signal</keyword>
<dbReference type="EMBL" id="BNAU01000002">
    <property type="protein sequence ID" value="GHE88576.1"/>
    <property type="molecule type" value="Genomic_DNA"/>
</dbReference>
<keyword evidence="2" id="KW-1015">Disulfide bond</keyword>
<dbReference type="PANTHER" id="PTHR24276:SF98">
    <property type="entry name" value="FI18310P1-RELATED"/>
    <property type="match status" value="1"/>
</dbReference>
<evidence type="ECO:0000313" key="6">
    <source>
        <dbReference type="Proteomes" id="UP000605897"/>
    </source>
</evidence>
<dbReference type="InterPro" id="IPR001254">
    <property type="entry name" value="Trypsin_dom"/>
</dbReference>
<dbReference type="SUPFAM" id="SSF50494">
    <property type="entry name" value="Trypsin-like serine proteases"/>
    <property type="match status" value="1"/>
</dbReference>
<dbReference type="PANTHER" id="PTHR24276">
    <property type="entry name" value="POLYSERASE-RELATED"/>
    <property type="match status" value="1"/>
</dbReference>
<organism evidence="5 6">
    <name type="scientific">Amycolatopsis deserti</name>
    <dbReference type="NCBI Taxonomy" id="185696"/>
    <lineage>
        <taxon>Bacteria</taxon>
        <taxon>Bacillati</taxon>
        <taxon>Actinomycetota</taxon>
        <taxon>Actinomycetes</taxon>
        <taxon>Pseudonocardiales</taxon>
        <taxon>Pseudonocardiaceae</taxon>
        <taxon>Amycolatopsis</taxon>
    </lineage>
</organism>
<accession>A0ABQ3IN68</accession>
<proteinExistence type="inferred from homology"/>
<feature type="chain" id="PRO_5045787181" description="Peptidase S1 domain-containing protein" evidence="3">
    <location>
        <begin position="32"/>
        <end position="568"/>
    </location>
</feature>
<dbReference type="InterPro" id="IPR001314">
    <property type="entry name" value="Peptidase_S1A"/>
</dbReference>
<dbReference type="PROSITE" id="PS50240">
    <property type="entry name" value="TRYPSIN_DOM"/>
    <property type="match status" value="1"/>
</dbReference>
<dbReference type="InterPro" id="IPR006311">
    <property type="entry name" value="TAT_signal"/>
</dbReference>
<comment type="caution">
    <text evidence="5">The sequence shown here is derived from an EMBL/GenBank/DDBJ whole genome shotgun (WGS) entry which is preliminary data.</text>
</comment>
<dbReference type="Pfam" id="PF00089">
    <property type="entry name" value="Trypsin"/>
    <property type="match status" value="1"/>
</dbReference>
<feature type="signal peptide" evidence="3">
    <location>
        <begin position="1"/>
        <end position="31"/>
    </location>
</feature>